<dbReference type="AlphaFoldDB" id="A0A4P9WBN3"/>
<dbReference type="OrthoDB" id="2148399at2759"/>
<protein>
    <recommendedName>
        <fullName evidence="4">PNPLA domain-containing protein</fullName>
    </recommendedName>
</protein>
<proteinExistence type="predicted"/>
<dbReference type="SUPFAM" id="SSF52151">
    <property type="entry name" value="FabD/lysophospholipase-like"/>
    <property type="match status" value="1"/>
</dbReference>
<keyword evidence="1" id="KW-0472">Membrane</keyword>
<dbReference type="InterPro" id="IPR016035">
    <property type="entry name" value="Acyl_Trfase/lysoPLipase"/>
</dbReference>
<name>A0A4P9WBN3_9FUNG</name>
<evidence type="ECO:0000313" key="2">
    <source>
        <dbReference type="EMBL" id="RKO89015.1"/>
    </source>
</evidence>
<gene>
    <name evidence="2" type="ORF">BDK51DRAFT_51622</name>
</gene>
<accession>A0A4P9WBN3</accession>
<keyword evidence="3" id="KW-1185">Reference proteome</keyword>
<evidence type="ECO:0000313" key="3">
    <source>
        <dbReference type="Proteomes" id="UP000269721"/>
    </source>
</evidence>
<dbReference type="EMBL" id="KZ996343">
    <property type="protein sequence ID" value="RKO89015.1"/>
    <property type="molecule type" value="Genomic_DNA"/>
</dbReference>
<keyword evidence="1" id="KW-1133">Transmembrane helix</keyword>
<dbReference type="Proteomes" id="UP000269721">
    <property type="component" value="Unassembled WGS sequence"/>
</dbReference>
<keyword evidence="1" id="KW-0812">Transmembrane</keyword>
<evidence type="ECO:0008006" key="4">
    <source>
        <dbReference type="Google" id="ProtNLM"/>
    </source>
</evidence>
<evidence type="ECO:0000256" key="1">
    <source>
        <dbReference type="SAM" id="Phobius"/>
    </source>
</evidence>
<organism evidence="2 3">
    <name type="scientific">Blyttiomyces helicus</name>
    <dbReference type="NCBI Taxonomy" id="388810"/>
    <lineage>
        <taxon>Eukaryota</taxon>
        <taxon>Fungi</taxon>
        <taxon>Fungi incertae sedis</taxon>
        <taxon>Chytridiomycota</taxon>
        <taxon>Chytridiomycota incertae sedis</taxon>
        <taxon>Chytridiomycetes</taxon>
        <taxon>Chytridiomycetes incertae sedis</taxon>
        <taxon>Blyttiomyces</taxon>
    </lineage>
</organism>
<reference evidence="3" key="1">
    <citation type="journal article" date="2018" name="Nat. Microbiol.">
        <title>Leveraging single-cell genomics to expand the fungal tree of life.</title>
        <authorList>
            <person name="Ahrendt S.R."/>
            <person name="Quandt C.A."/>
            <person name="Ciobanu D."/>
            <person name="Clum A."/>
            <person name="Salamov A."/>
            <person name="Andreopoulos B."/>
            <person name="Cheng J.F."/>
            <person name="Woyke T."/>
            <person name="Pelin A."/>
            <person name="Henrissat B."/>
            <person name="Reynolds N.K."/>
            <person name="Benny G.L."/>
            <person name="Smith M.E."/>
            <person name="James T.Y."/>
            <person name="Grigoriev I.V."/>
        </authorList>
    </citation>
    <scope>NUCLEOTIDE SEQUENCE [LARGE SCALE GENOMIC DNA]</scope>
</reference>
<feature type="transmembrane region" description="Helical" evidence="1">
    <location>
        <begin position="174"/>
        <end position="193"/>
    </location>
</feature>
<sequence>MSNAAVNAEEFFEEYLECAVFFAPASGPRSLVTLGFDRRLKHLVQSDALTSKKWLVGSSTGALRFAALLGSLVTGENLTRELKNQYCRMHYKDGVSSGEEHRVVGCHANGAIPFSPCRKDTPATLAPMMRRMYNICAPASHLDEILAHPHARLAFIVSRVKSPFDRLPDWQLRIVFAIFAFFSLFFNVAPLLLSRIVFYSGDEVPKFLENGVGGSGNVEFVSLVKDNIYEVLHATTCVPFIQERCEYITGIGPGLFIDGAMTDYQLNTKMPSTLPSLLLSDMDHPAVYQTALDALIGLRSAPSALFEHASYVHADPSFSASLPEKKAPSMCDFFARDYIDDPGRRRRNWNAAFALSERAFPSCLWSALCHTDQGTRVDTDAVGLRTKAHGLPLYAEPTSGGIGLAAIWGWALRRARHAKASLALP</sequence>